<comment type="caution">
    <text evidence="1">The sequence shown here is derived from an EMBL/GenBank/DDBJ whole genome shotgun (WGS) entry which is preliminary data.</text>
</comment>
<name>A0A2T5H9S5_9RHOB</name>
<proteinExistence type="predicted"/>
<reference evidence="1 2" key="1">
    <citation type="submission" date="2018-04" db="EMBL/GenBank/DDBJ databases">
        <title>Genomic Encyclopedia of Archaeal and Bacterial Type Strains, Phase II (KMG-II): from individual species to whole genera.</title>
        <authorList>
            <person name="Goeker M."/>
        </authorList>
    </citation>
    <scope>NUCLEOTIDE SEQUENCE [LARGE SCALE GENOMIC DNA]</scope>
    <source>
        <strain evidence="1 2">DSM 100434</strain>
    </source>
</reference>
<dbReference type="Proteomes" id="UP000244077">
    <property type="component" value="Unassembled WGS sequence"/>
</dbReference>
<protein>
    <submittedName>
        <fullName evidence="1">Uncharacterized protein</fullName>
    </submittedName>
</protein>
<gene>
    <name evidence="1" type="ORF">C8N42_11543</name>
</gene>
<organism evidence="1 2">
    <name type="scientific">Celeribacter persicus</name>
    <dbReference type="NCBI Taxonomy" id="1651082"/>
    <lineage>
        <taxon>Bacteria</taxon>
        <taxon>Pseudomonadati</taxon>
        <taxon>Pseudomonadota</taxon>
        <taxon>Alphaproteobacteria</taxon>
        <taxon>Rhodobacterales</taxon>
        <taxon>Roseobacteraceae</taxon>
        <taxon>Celeribacter</taxon>
    </lineage>
</organism>
<sequence>MAFMIFPITGFVRLFGFFNSTVKRLTRSTIDVMFVWPKLCLNKTKSFGTGLGPMAVRPLIPSARTADGERRRPTGTGC</sequence>
<dbReference type="EMBL" id="QAOH01000015">
    <property type="protein sequence ID" value="PTQ68331.1"/>
    <property type="molecule type" value="Genomic_DNA"/>
</dbReference>
<evidence type="ECO:0000313" key="2">
    <source>
        <dbReference type="Proteomes" id="UP000244077"/>
    </source>
</evidence>
<keyword evidence="2" id="KW-1185">Reference proteome</keyword>
<dbReference type="AlphaFoldDB" id="A0A2T5H9S5"/>
<accession>A0A2T5H9S5</accession>
<evidence type="ECO:0000313" key="1">
    <source>
        <dbReference type="EMBL" id="PTQ68331.1"/>
    </source>
</evidence>